<evidence type="ECO:0000256" key="2">
    <source>
        <dbReference type="ARBA" id="ARBA00006082"/>
    </source>
</evidence>
<evidence type="ECO:0000313" key="8">
    <source>
        <dbReference type="EMBL" id="KAK0512469.1"/>
    </source>
</evidence>
<dbReference type="Pfam" id="PF16413">
    <property type="entry name" value="Mlh1_C"/>
    <property type="match status" value="1"/>
</dbReference>
<proteinExistence type="inferred from homology"/>
<keyword evidence="5" id="KW-0539">Nucleus</keyword>
<dbReference type="InterPro" id="IPR020568">
    <property type="entry name" value="Ribosomal_Su5_D2-typ_SF"/>
</dbReference>
<gene>
    <name evidence="8" type="ORF">JMJ35_005597</name>
</gene>
<sequence length="735" mass="80724">MEINDSTARGIKRKAEEPFVSPQAPKRIKALDQDVVNKIAAGEIIVAPVHALKELIENAVDAGSTLLEIVVKDGGLKLLQITDNGHGINKDDLPILCERFTTSKLKAFEDLSSIGTYGFRGEALASISHIAHLAITTKTADSSCAWRAHYADGKLAPAKPGQSADPKPTAGRGGTQITVEDLFYNVLSRQKAFRSPSEEYAKILDLVGRYAVHCKGVAFSCKKHGDSAMGISTPSNASTVDCIRQIHGSAVANELINFEVSDDKWGFKASGWTTNANYHVKKTTILLFINHRSVESSAIKKAIEQTYSAFLPKGSHPFIYLSLDIDPARVDVNVHPTKREVNFLNEDEIIESICAEINARLSQVDTSRTFTTQSLLPGAIVPVSSSSTLQSDRSRSTSAKTPQRPPPSTPVKPWEYQLVRTDPQARKITSMLPPSTNNSSTPAAQAATYITSPKTPTTCGLTTVKHLRAQVRDSMHTSLTEIIASHTYVGLIDPTRRIAAIQGGVKLFLVDYGMLSNEYFYQLGLTDFGNFGAIRFSPPLDIRSLITIGVEREKALNKPTDRDVPWSSVPDLVTHQLISRRAMLAEYFNFNISPKGELLTIPLLMKGYTPSLAKLPRFLMRLGPYVNWINEENCFHTFLSELASFYTPEQLPRKEVVEIQDAQGDDAPMGDADVPAAETNGESSSLEARKEEMARVLEHVLFPAFKAKLVATKGLLRGVNEVANLKGLYRVFERC</sequence>
<evidence type="ECO:0000313" key="9">
    <source>
        <dbReference type="Proteomes" id="UP001166286"/>
    </source>
</evidence>
<dbReference type="FunFam" id="3.30.230.10:FF:000014">
    <property type="entry name" value="DNA mismatch repair protein Mlh1"/>
    <property type="match status" value="1"/>
</dbReference>
<dbReference type="InterPro" id="IPR036890">
    <property type="entry name" value="HATPase_C_sf"/>
</dbReference>
<dbReference type="NCBIfam" id="TIGR00585">
    <property type="entry name" value="mutl"/>
    <property type="match status" value="1"/>
</dbReference>
<evidence type="ECO:0000259" key="7">
    <source>
        <dbReference type="SMART" id="SM01340"/>
    </source>
</evidence>
<dbReference type="GO" id="GO:0032389">
    <property type="term" value="C:MutLalpha complex"/>
    <property type="evidence" value="ECO:0007669"/>
    <property type="project" value="TreeGrafter"/>
</dbReference>
<feature type="region of interest" description="Disordered" evidence="6">
    <location>
        <begin position="664"/>
        <end position="688"/>
    </location>
</feature>
<feature type="domain" description="DNA mismatch repair protein S5" evidence="7">
    <location>
        <begin position="243"/>
        <end position="362"/>
    </location>
</feature>
<dbReference type="SMART" id="SM01340">
    <property type="entry name" value="DNA_mis_repair"/>
    <property type="match status" value="1"/>
</dbReference>
<keyword evidence="4" id="KW-0234">DNA repair</keyword>
<dbReference type="CDD" id="cd03483">
    <property type="entry name" value="MutL_Trans_MLH1"/>
    <property type="match status" value="1"/>
</dbReference>
<dbReference type="FunFam" id="3.30.565.10:FF:000033">
    <property type="entry name" value="DNA mismatch repair protein Mlh1"/>
    <property type="match status" value="1"/>
</dbReference>
<evidence type="ECO:0000256" key="5">
    <source>
        <dbReference type="ARBA" id="ARBA00023242"/>
    </source>
</evidence>
<accession>A0AA39R260</accession>
<dbReference type="GO" id="GO:0140664">
    <property type="term" value="F:ATP-dependent DNA damage sensor activity"/>
    <property type="evidence" value="ECO:0007669"/>
    <property type="project" value="InterPro"/>
</dbReference>
<dbReference type="PROSITE" id="PS00058">
    <property type="entry name" value="DNA_MISMATCH_REPAIR_1"/>
    <property type="match status" value="1"/>
</dbReference>
<dbReference type="Proteomes" id="UP001166286">
    <property type="component" value="Unassembled WGS sequence"/>
</dbReference>
<dbReference type="SUPFAM" id="SSF55874">
    <property type="entry name" value="ATPase domain of HSP90 chaperone/DNA topoisomerase II/histidine kinase"/>
    <property type="match status" value="1"/>
</dbReference>
<dbReference type="EMBL" id="JAFEKC020000011">
    <property type="protein sequence ID" value="KAK0512469.1"/>
    <property type="molecule type" value="Genomic_DNA"/>
</dbReference>
<dbReference type="Pfam" id="PF13589">
    <property type="entry name" value="HATPase_c_3"/>
    <property type="match status" value="1"/>
</dbReference>
<dbReference type="InterPro" id="IPR013507">
    <property type="entry name" value="DNA_mismatch_S5_2-like"/>
</dbReference>
<evidence type="ECO:0000256" key="6">
    <source>
        <dbReference type="SAM" id="MobiDB-lite"/>
    </source>
</evidence>
<dbReference type="GO" id="GO:0006298">
    <property type="term" value="P:mismatch repair"/>
    <property type="evidence" value="ECO:0007669"/>
    <property type="project" value="InterPro"/>
</dbReference>
<organism evidence="8 9">
    <name type="scientific">Cladonia borealis</name>
    <dbReference type="NCBI Taxonomy" id="184061"/>
    <lineage>
        <taxon>Eukaryota</taxon>
        <taxon>Fungi</taxon>
        <taxon>Dikarya</taxon>
        <taxon>Ascomycota</taxon>
        <taxon>Pezizomycotina</taxon>
        <taxon>Lecanoromycetes</taxon>
        <taxon>OSLEUM clade</taxon>
        <taxon>Lecanoromycetidae</taxon>
        <taxon>Lecanorales</taxon>
        <taxon>Lecanorineae</taxon>
        <taxon>Cladoniaceae</taxon>
        <taxon>Cladonia</taxon>
    </lineage>
</organism>
<keyword evidence="9" id="KW-1185">Reference proteome</keyword>
<dbReference type="SUPFAM" id="SSF54211">
    <property type="entry name" value="Ribosomal protein S5 domain 2-like"/>
    <property type="match status" value="1"/>
</dbReference>
<dbReference type="InterPro" id="IPR014721">
    <property type="entry name" value="Ribsml_uS5_D2-typ_fold_subgr"/>
</dbReference>
<dbReference type="InterPro" id="IPR038973">
    <property type="entry name" value="MutL/Mlh/Pms-like"/>
</dbReference>
<dbReference type="GO" id="GO:0061982">
    <property type="term" value="P:meiosis I cell cycle process"/>
    <property type="evidence" value="ECO:0007669"/>
    <property type="project" value="UniProtKB-ARBA"/>
</dbReference>
<protein>
    <recommendedName>
        <fullName evidence="7">DNA mismatch repair protein S5 domain-containing protein</fullName>
    </recommendedName>
</protein>
<dbReference type="PANTHER" id="PTHR10073:SF12">
    <property type="entry name" value="DNA MISMATCH REPAIR PROTEIN MLH1"/>
    <property type="match status" value="1"/>
</dbReference>
<dbReference type="CDD" id="cd16926">
    <property type="entry name" value="HATPase_MutL-MLH-PMS-like"/>
    <property type="match status" value="1"/>
</dbReference>
<evidence type="ECO:0000256" key="1">
    <source>
        <dbReference type="ARBA" id="ARBA00004123"/>
    </source>
</evidence>
<evidence type="ECO:0000256" key="3">
    <source>
        <dbReference type="ARBA" id="ARBA00022763"/>
    </source>
</evidence>
<dbReference type="GO" id="GO:0005524">
    <property type="term" value="F:ATP binding"/>
    <property type="evidence" value="ECO:0007669"/>
    <property type="project" value="InterPro"/>
</dbReference>
<keyword evidence="3" id="KW-0227">DNA damage</keyword>
<dbReference type="Gene3D" id="3.30.565.10">
    <property type="entry name" value="Histidine kinase-like ATPase, C-terminal domain"/>
    <property type="match status" value="1"/>
</dbReference>
<dbReference type="InterPro" id="IPR032189">
    <property type="entry name" value="Mlh1_C"/>
</dbReference>
<comment type="subcellular location">
    <subcellularLocation>
        <location evidence="1">Nucleus</location>
    </subcellularLocation>
</comment>
<reference evidence="8" key="1">
    <citation type="submission" date="2023-03" db="EMBL/GenBank/DDBJ databases">
        <title>Complete genome of Cladonia borealis.</title>
        <authorList>
            <person name="Park H."/>
        </authorList>
    </citation>
    <scope>NUCLEOTIDE SEQUENCE</scope>
    <source>
        <strain evidence="8">ANT050790</strain>
    </source>
</reference>
<name>A0AA39R260_9LECA</name>
<dbReference type="PANTHER" id="PTHR10073">
    <property type="entry name" value="DNA MISMATCH REPAIR PROTEIN MLH, PMS, MUTL"/>
    <property type="match status" value="1"/>
</dbReference>
<dbReference type="Gene3D" id="3.30.230.10">
    <property type="match status" value="1"/>
</dbReference>
<comment type="similarity">
    <text evidence="2">Belongs to the DNA mismatch repair MutL/HexB family.</text>
</comment>
<dbReference type="InterPro" id="IPR014762">
    <property type="entry name" value="DNA_mismatch_repair_CS"/>
</dbReference>
<dbReference type="GO" id="GO:0030983">
    <property type="term" value="F:mismatched DNA binding"/>
    <property type="evidence" value="ECO:0007669"/>
    <property type="project" value="InterPro"/>
</dbReference>
<evidence type="ECO:0000256" key="4">
    <source>
        <dbReference type="ARBA" id="ARBA00023204"/>
    </source>
</evidence>
<dbReference type="Pfam" id="PF01119">
    <property type="entry name" value="DNA_mis_repair"/>
    <property type="match status" value="1"/>
</dbReference>
<comment type="caution">
    <text evidence="8">The sequence shown here is derived from an EMBL/GenBank/DDBJ whole genome shotgun (WGS) entry which is preliminary data.</text>
</comment>
<dbReference type="GO" id="GO:0016887">
    <property type="term" value="F:ATP hydrolysis activity"/>
    <property type="evidence" value="ECO:0007669"/>
    <property type="project" value="InterPro"/>
</dbReference>
<dbReference type="InterPro" id="IPR002099">
    <property type="entry name" value="MutL/Mlh/PMS"/>
</dbReference>
<feature type="region of interest" description="Disordered" evidence="6">
    <location>
        <begin position="384"/>
        <end position="413"/>
    </location>
</feature>
<dbReference type="AlphaFoldDB" id="A0AA39R260"/>